<keyword evidence="3" id="KW-1185">Reference proteome</keyword>
<sequence>MSSDKLTWTLTGATMACVLAVYVASAPRAVPGGDSEGLAVVYVRVRHTATDEALHMHLELRNMERVNRFACVCVRLSARGSGEPCAMEENERVA</sequence>
<dbReference type="OrthoDB" id="197432at2759"/>
<keyword evidence="1" id="KW-0732">Signal</keyword>
<accession>A0A3N0Z113</accession>
<dbReference type="AlphaFoldDB" id="A0A3N0Z113"/>
<feature type="chain" id="PRO_5017943137" description="Secreted protein" evidence="1">
    <location>
        <begin position="21"/>
        <end position="94"/>
    </location>
</feature>
<reference evidence="2 3" key="1">
    <citation type="submission" date="2018-10" db="EMBL/GenBank/DDBJ databases">
        <title>Genome assembly for a Yunnan-Guizhou Plateau 3E fish, Anabarilius grahami (Regan), and its evolutionary and genetic applications.</title>
        <authorList>
            <person name="Jiang W."/>
        </authorList>
    </citation>
    <scope>NUCLEOTIDE SEQUENCE [LARGE SCALE GENOMIC DNA]</scope>
    <source>
        <strain evidence="2">AG-KIZ</strain>
        <tissue evidence="2">Muscle</tissue>
    </source>
</reference>
<feature type="signal peptide" evidence="1">
    <location>
        <begin position="1"/>
        <end position="20"/>
    </location>
</feature>
<evidence type="ECO:0000313" key="2">
    <source>
        <dbReference type="EMBL" id="ROL51952.1"/>
    </source>
</evidence>
<proteinExistence type="predicted"/>
<evidence type="ECO:0000313" key="3">
    <source>
        <dbReference type="Proteomes" id="UP000281406"/>
    </source>
</evidence>
<dbReference type="Proteomes" id="UP000281406">
    <property type="component" value="Unassembled WGS sequence"/>
</dbReference>
<dbReference type="PROSITE" id="PS51257">
    <property type="entry name" value="PROKAR_LIPOPROTEIN"/>
    <property type="match status" value="1"/>
</dbReference>
<organism evidence="2 3">
    <name type="scientific">Anabarilius grahami</name>
    <name type="common">Kanglang fish</name>
    <name type="synonym">Barilius grahami</name>
    <dbReference type="NCBI Taxonomy" id="495550"/>
    <lineage>
        <taxon>Eukaryota</taxon>
        <taxon>Metazoa</taxon>
        <taxon>Chordata</taxon>
        <taxon>Craniata</taxon>
        <taxon>Vertebrata</taxon>
        <taxon>Euteleostomi</taxon>
        <taxon>Actinopterygii</taxon>
        <taxon>Neopterygii</taxon>
        <taxon>Teleostei</taxon>
        <taxon>Ostariophysi</taxon>
        <taxon>Cypriniformes</taxon>
        <taxon>Xenocyprididae</taxon>
        <taxon>Xenocypridinae</taxon>
        <taxon>Xenocypridinae incertae sedis</taxon>
        <taxon>Anabarilius</taxon>
    </lineage>
</organism>
<gene>
    <name evidence="2" type="ORF">DPX16_19471</name>
</gene>
<protein>
    <recommendedName>
        <fullName evidence="4">Secreted protein</fullName>
    </recommendedName>
</protein>
<evidence type="ECO:0000256" key="1">
    <source>
        <dbReference type="SAM" id="SignalP"/>
    </source>
</evidence>
<name>A0A3N0Z113_ANAGA</name>
<evidence type="ECO:0008006" key="4">
    <source>
        <dbReference type="Google" id="ProtNLM"/>
    </source>
</evidence>
<comment type="caution">
    <text evidence="2">The sequence shown here is derived from an EMBL/GenBank/DDBJ whole genome shotgun (WGS) entry which is preliminary data.</text>
</comment>
<dbReference type="EMBL" id="RJVU01018281">
    <property type="protein sequence ID" value="ROL51952.1"/>
    <property type="molecule type" value="Genomic_DNA"/>
</dbReference>